<dbReference type="GO" id="GO:0090158">
    <property type="term" value="P:endoplasmic reticulum membrane organization"/>
    <property type="evidence" value="ECO:0007669"/>
    <property type="project" value="TreeGrafter"/>
</dbReference>
<dbReference type="GO" id="GO:0035091">
    <property type="term" value="F:phosphatidylinositol binding"/>
    <property type="evidence" value="ECO:0007669"/>
    <property type="project" value="UniProtKB-ARBA"/>
</dbReference>
<proteinExistence type="inferred from homology"/>
<comment type="caution">
    <text evidence="9">The sequence shown here is derived from an EMBL/GenBank/DDBJ whole genome shotgun (WGS) entry which is preliminary data.</text>
</comment>
<keyword evidence="5 7" id="KW-0472">Membrane</keyword>
<evidence type="ECO:0000256" key="1">
    <source>
        <dbReference type="ARBA" id="ARBA00004163"/>
    </source>
</evidence>
<name>A0A2B7YPH6_POLH7</name>
<accession>A0A2B7YPH6</accession>
<dbReference type="PANTHER" id="PTHR10809">
    <property type="entry name" value="VESICLE-ASSOCIATED MEMBRANE PROTEIN-ASSOCIATED PROTEIN"/>
    <property type="match status" value="1"/>
</dbReference>
<dbReference type="EMBL" id="PDNA01000031">
    <property type="protein sequence ID" value="PGH22949.1"/>
    <property type="molecule type" value="Genomic_DNA"/>
</dbReference>
<dbReference type="GO" id="GO:0061709">
    <property type="term" value="P:reticulophagy"/>
    <property type="evidence" value="ECO:0007669"/>
    <property type="project" value="UniProtKB-ARBA"/>
</dbReference>
<dbReference type="GO" id="GO:0051685">
    <property type="term" value="P:maintenance of ER location"/>
    <property type="evidence" value="ECO:0007669"/>
    <property type="project" value="UniProtKB-ARBA"/>
</dbReference>
<dbReference type="AlphaFoldDB" id="A0A2B7YPH6"/>
<dbReference type="InterPro" id="IPR016763">
    <property type="entry name" value="VAP"/>
</dbReference>
<dbReference type="GO" id="GO:1902647">
    <property type="term" value="P:negative regulation of 1-phosphatidyl-1D-myo-inositol 4,5-bisphosphate biosynthetic process"/>
    <property type="evidence" value="ECO:0007669"/>
    <property type="project" value="UniProtKB-ARBA"/>
</dbReference>
<dbReference type="PROSITE" id="PS50202">
    <property type="entry name" value="MSP"/>
    <property type="match status" value="1"/>
</dbReference>
<sequence length="293" mass="31705">MSVDLEPAELGFRRPFTQEVSQTLHLRNPHNDPVAFKVKTTAPRRYCVRPNSGRIEPGKHVEVQVLLQAMKEDPPPDTKCRDKFLVQSVSVSADKEFSNVSAIWKEVEERDKSLIQERKIRVNFLAAEATTAAAETNGAASPDEEPPAYTSPFAKFDTPGTISRAAPTPQEPIAQPSLQSEKPKAEPATPSTTLDGSTSYAAVDTPKSAGGNQELKSELEEAKGQIQMLKDQLASQGLRLRKTGTEGSDSGAAAVPAKPGLQQQHAPSAQMGVPLQIVATLCLLSFLLAYIFF</sequence>
<feature type="transmembrane region" description="Helical" evidence="7">
    <location>
        <begin position="273"/>
        <end position="292"/>
    </location>
</feature>
<dbReference type="Gene3D" id="2.60.40.10">
    <property type="entry name" value="Immunoglobulins"/>
    <property type="match status" value="1"/>
</dbReference>
<dbReference type="GO" id="GO:0160214">
    <property type="term" value="F:endoplasmic reticulum-plasma membrane adaptor activity"/>
    <property type="evidence" value="ECO:0007669"/>
    <property type="project" value="UniProtKB-ARBA"/>
</dbReference>
<dbReference type="STRING" id="1447883.A0A2B7YPH6"/>
<feature type="compositionally biased region" description="Polar residues" evidence="6">
    <location>
        <begin position="189"/>
        <end position="200"/>
    </location>
</feature>
<dbReference type="GO" id="GO:0061817">
    <property type="term" value="P:endoplasmic reticulum-plasma membrane tethering"/>
    <property type="evidence" value="ECO:0007669"/>
    <property type="project" value="UniProtKB-ARBA"/>
</dbReference>
<keyword evidence="10" id="KW-1185">Reference proteome</keyword>
<dbReference type="Pfam" id="PF00635">
    <property type="entry name" value="Motile_Sperm"/>
    <property type="match status" value="1"/>
</dbReference>
<evidence type="ECO:0000313" key="10">
    <source>
        <dbReference type="Proteomes" id="UP000224634"/>
    </source>
</evidence>
<evidence type="ECO:0000256" key="5">
    <source>
        <dbReference type="ARBA" id="ARBA00023136"/>
    </source>
</evidence>
<feature type="region of interest" description="Disordered" evidence="6">
    <location>
        <begin position="242"/>
        <end position="263"/>
    </location>
</feature>
<dbReference type="GO" id="GO:0005886">
    <property type="term" value="C:plasma membrane"/>
    <property type="evidence" value="ECO:0007669"/>
    <property type="project" value="TreeGrafter"/>
</dbReference>
<feature type="region of interest" description="Disordered" evidence="6">
    <location>
        <begin position="134"/>
        <end position="215"/>
    </location>
</feature>
<dbReference type="InterPro" id="IPR008962">
    <property type="entry name" value="PapD-like_sf"/>
</dbReference>
<dbReference type="GO" id="GO:0033149">
    <property type="term" value="F:FFAT motif binding"/>
    <property type="evidence" value="ECO:0007669"/>
    <property type="project" value="TreeGrafter"/>
</dbReference>
<dbReference type="GO" id="GO:0007009">
    <property type="term" value="P:plasma membrane organization"/>
    <property type="evidence" value="ECO:0007669"/>
    <property type="project" value="UniProtKB-ARBA"/>
</dbReference>
<comment type="similarity">
    <text evidence="2">Belongs to the VAMP-associated protein (VAP) (TC 9.B.17) family.</text>
</comment>
<organism evidence="9 10">
    <name type="scientific">Polytolypa hystricis (strain UAMH7299)</name>
    <dbReference type="NCBI Taxonomy" id="1447883"/>
    <lineage>
        <taxon>Eukaryota</taxon>
        <taxon>Fungi</taxon>
        <taxon>Dikarya</taxon>
        <taxon>Ascomycota</taxon>
        <taxon>Pezizomycotina</taxon>
        <taxon>Eurotiomycetes</taxon>
        <taxon>Eurotiomycetidae</taxon>
        <taxon>Onygenales</taxon>
        <taxon>Onygenales incertae sedis</taxon>
        <taxon>Polytolypa</taxon>
    </lineage>
</organism>
<dbReference type="InterPro" id="IPR000535">
    <property type="entry name" value="MSP_dom"/>
</dbReference>
<gene>
    <name evidence="9" type="ORF">AJ80_02998</name>
</gene>
<keyword evidence="4 7" id="KW-1133">Transmembrane helix</keyword>
<reference evidence="9 10" key="1">
    <citation type="submission" date="2017-10" db="EMBL/GenBank/DDBJ databases">
        <title>Comparative genomics in systemic dimorphic fungi from Ajellomycetaceae.</title>
        <authorList>
            <person name="Munoz J.F."/>
            <person name="Mcewen J.G."/>
            <person name="Clay O.K."/>
            <person name="Cuomo C.A."/>
        </authorList>
    </citation>
    <scope>NUCLEOTIDE SEQUENCE [LARGE SCALE GENOMIC DNA]</scope>
    <source>
        <strain evidence="9 10">UAMH7299</strain>
    </source>
</reference>
<evidence type="ECO:0000256" key="7">
    <source>
        <dbReference type="SAM" id="Phobius"/>
    </source>
</evidence>
<dbReference type="PIRSF" id="PIRSF019693">
    <property type="entry name" value="VAMP-associated"/>
    <property type="match status" value="1"/>
</dbReference>
<evidence type="ECO:0000259" key="8">
    <source>
        <dbReference type="PROSITE" id="PS50202"/>
    </source>
</evidence>
<evidence type="ECO:0000256" key="6">
    <source>
        <dbReference type="SAM" id="MobiDB-lite"/>
    </source>
</evidence>
<evidence type="ECO:0000256" key="3">
    <source>
        <dbReference type="ARBA" id="ARBA00022692"/>
    </source>
</evidence>
<comment type="subcellular location">
    <subcellularLocation>
        <location evidence="1">Endoplasmic reticulum membrane</location>
        <topology evidence="1">Single-pass type IV membrane protein</topology>
    </subcellularLocation>
</comment>
<protein>
    <recommendedName>
        <fullName evidence="8">MSP domain-containing protein</fullName>
    </recommendedName>
</protein>
<evidence type="ECO:0000256" key="2">
    <source>
        <dbReference type="ARBA" id="ARBA00008932"/>
    </source>
</evidence>
<dbReference type="GO" id="GO:0160219">
    <property type="term" value="C:cortical endoplasmic reticulum membrane"/>
    <property type="evidence" value="ECO:0007669"/>
    <property type="project" value="UniProtKB-ARBA"/>
</dbReference>
<keyword evidence="3 7" id="KW-0812">Transmembrane</keyword>
<dbReference type="Proteomes" id="UP000224634">
    <property type="component" value="Unassembled WGS sequence"/>
</dbReference>
<evidence type="ECO:0000256" key="4">
    <source>
        <dbReference type="ARBA" id="ARBA00022989"/>
    </source>
</evidence>
<evidence type="ECO:0000313" key="9">
    <source>
        <dbReference type="EMBL" id="PGH22949.1"/>
    </source>
</evidence>
<dbReference type="GO" id="GO:0140506">
    <property type="term" value="F:endoplasmic reticulum-autophagosome adaptor activity"/>
    <property type="evidence" value="ECO:0007669"/>
    <property type="project" value="UniProtKB-ARBA"/>
</dbReference>
<feature type="domain" description="MSP" evidence="8">
    <location>
        <begin position="2"/>
        <end position="125"/>
    </location>
</feature>
<dbReference type="InterPro" id="IPR013783">
    <property type="entry name" value="Ig-like_fold"/>
</dbReference>
<dbReference type="FunFam" id="2.60.40.10:FF:000813">
    <property type="entry name" value="Vesicle-associated protein 1-1"/>
    <property type="match status" value="1"/>
</dbReference>
<dbReference type="SUPFAM" id="SSF49354">
    <property type="entry name" value="PapD-like"/>
    <property type="match status" value="1"/>
</dbReference>
<dbReference type="PANTHER" id="PTHR10809:SF6">
    <property type="entry name" value="AT11025P-RELATED"/>
    <property type="match status" value="1"/>
</dbReference>
<dbReference type="GO" id="GO:0001786">
    <property type="term" value="F:phosphatidylserine binding"/>
    <property type="evidence" value="ECO:0007669"/>
    <property type="project" value="UniProtKB-ARBA"/>
</dbReference>
<dbReference type="OrthoDB" id="264603at2759"/>